<keyword evidence="3" id="KW-1185">Reference proteome</keyword>
<evidence type="ECO:0000313" key="3">
    <source>
        <dbReference type="Proteomes" id="UP000325787"/>
    </source>
</evidence>
<dbReference type="RefSeq" id="WP_153278684.1">
    <property type="nucleotide sequence ID" value="NZ_CP034550.1"/>
</dbReference>
<keyword evidence="1" id="KW-0732">Signal</keyword>
<gene>
    <name evidence="2" type="ORF">EKG83_36500</name>
</gene>
<dbReference type="KEGG" id="ssyi:EKG83_36500"/>
<proteinExistence type="predicted"/>
<feature type="signal peptide" evidence="1">
    <location>
        <begin position="1"/>
        <end position="21"/>
    </location>
</feature>
<feature type="chain" id="PRO_5038360350" description="Lipoprotein" evidence="1">
    <location>
        <begin position="22"/>
        <end position="181"/>
    </location>
</feature>
<dbReference type="AlphaFoldDB" id="A0A5Q0H8E7"/>
<accession>A0A5Q0H8E7</accession>
<organism evidence="2 3">
    <name type="scientific">Saccharothrix syringae</name>
    <name type="common">Nocardiopsis syringae</name>
    <dbReference type="NCBI Taxonomy" id="103733"/>
    <lineage>
        <taxon>Bacteria</taxon>
        <taxon>Bacillati</taxon>
        <taxon>Actinomycetota</taxon>
        <taxon>Actinomycetes</taxon>
        <taxon>Pseudonocardiales</taxon>
        <taxon>Pseudonocardiaceae</taxon>
        <taxon>Saccharothrix</taxon>
    </lineage>
</organism>
<dbReference type="OrthoDB" id="3689407at2"/>
<name>A0A5Q0H8E7_SACSY</name>
<dbReference type="Proteomes" id="UP000325787">
    <property type="component" value="Chromosome"/>
</dbReference>
<dbReference type="EMBL" id="CP034550">
    <property type="protein sequence ID" value="QFZ22185.1"/>
    <property type="molecule type" value="Genomic_DNA"/>
</dbReference>
<protein>
    <recommendedName>
        <fullName evidence="4">Lipoprotein</fullName>
    </recommendedName>
</protein>
<evidence type="ECO:0000313" key="2">
    <source>
        <dbReference type="EMBL" id="QFZ22185.1"/>
    </source>
</evidence>
<sequence>MKRCLMAVLVLVLTGCGTSVAGKAVPGPTSQAAAPDAEVLRWVNNFCGVADYMVASGGVQFDQVETDPAKAKQSLSEMLGRTVDMLNVVLHDLDELTPAPDPAADTAVEVIQEPLARAHEKFAKAKSTVDGAPELTLDVYSAVLQDMTEAVSVMNDAVGKINVVSLPDEFTAAARQAENCS</sequence>
<reference evidence="3" key="1">
    <citation type="journal article" date="2021" name="Curr. Microbiol.">
        <title>Complete genome of nocamycin-producing strain Saccharothrix syringae NRRL B-16468 reveals the biosynthetic potential for secondary metabolites.</title>
        <authorList>
            <person name="Mo X."/>
            <person name="Yang S."/>
        </authorList>
    </citation>
    <scope>NUCLEOTIDE SEQUENCE [LARGE SCALE GENOMIC DNA]</scope>
    <source>
        <strain evidence="3">ATCC 51364 / DSM 43886 / JCM 6844 / KCTC 9398 / NBRC 14523 / NRRL B-16468 / INA 2240</strain>
    </source>
</reference>
<evidence type="ECO:0008006" key="4">
    <source>
        <dbReference type="Google" id="ProtNLM"/>
    </source>
</evidence>
<evidence type="ECO:0000256" key="1">
    <source>
        <dbReference type="SAM" id="SignalP"/>
    </source>
</evidence>
<dbReference type="PROSITE" id="PS51257">
    <property type="entry name" value="PROKAR_LIPOPROTEIN"/>
    <property type="match status" value="1"/>
</dbReference>